<gene>
    <name evidence="1" type="ORF">Cboi01_000262600</name>
</gene>
<evidence type="ECO:0000313" key="1">
    <source>
        <dbReference type="EMBL" id="GME92185.1"/>
    </source>
</evidence>
<dbReference type="EMBL" id="BSXV01001230">
    <property type="protein sequence ID" value="GME92185.1"/>
    <property type="molecule type" value="Genomic_DNA"/>
</dbReference>
<protein>
    <submittedName>
        <fullName evidence="1">Unnamed protein product</fullName>
    </submittedName>
</protein>
<dbReference type="Proteomes" id="UP001165101">
    <property type="component" value="Unassembled WGS sequence"/>
</dbReference>
<name>A0ACB5TNZ0_CANBO</name>
<comment type="caution">
    <text evidence="1">The sequence shown here is derived from an EMBL/GenBank/DDBJ whole genome shotgun (WGS) entry which is preliminary data.</text>
</comment>
<reference evidence="1" key="1">
    <citation type="submission" date="2023-04" db="EMBL/GenBank/DDBJ databases">
        <title>Candida boidinii NBRC 1967.</title>
        <authorList>
            <person name="Ichikawa N."/>
            <person name="Sato H."/>
            <person name="Tonouchi N."/>
        </authorList>
    </citation>
    <scope>NUCLEOTIDE SEQUENCE</scope>
    <source>
        <strain evidence="1">NBRC 1967</strain>
    </source>
</reference>
<keyword evidence="2" id="KW-1185">Reference proteome</keyword>
<organism evidence="1 2">
    <name type="scientific">Candida boidinii</name>
    <name type="common">Yeast</name>
    <dbReference type="NCBI Taxonomy" id="5477"/>
    <lineage>
        <taxon>Eukaryota</taxon>
        <taxon>Fungi</taxon>
        <taxon>Dikarya</taxon>
        <taxon>Ascomycota</taxon>
        <taxon>Saccharomycotina</taxon>
        <taxon>Pichiomycetes</taxon>
        <taxon>Pichiales</taxon>
        <taxon>Pichiaceae</taxon>
        <taxon>Ogataea</taxon>
        <taxon>Ogataea/Candida clade</taxon>
    </lineage>
</organism>
<evidence type="ECO:0000313" key="2">
    <source>
        <dbReference type="Proteomes" id="UP001165101"/>
    </source>
</evidence>
<sequence length="575" mass="68029">MNTGTEKEVPPLTGRVQVLLPEILSQLRLSQFDKLNLIQVNSYFYNVFVPTLYDSITIDAKFSRLDPEFNTLDTTYIKTKSNLQSFFHTLYTDKDKHQNTDDGITKSDYKCLNLSNPIKLTLIRSLFCFDFPVEYIEFGKVFKDLLPYMTQLKTLQAESYPMGFNIVEILKSNKLLNDLRLLFNVYDKSYLSNNFQKRTILNSINSNKTQDDLEFSNLETLSLNNFIDSVNLDTLLQNLLSHNFVLKNLKLVKLKKLIRLQDLINNDSDNYEFNTIEILFKQLVKNNLINLNKLHLENILIDNKTINYFKLLNFKNLNYLNLDNITEFQINNISFLDNFNNLDNLKKLSLNIRSNNELSILKFLENNIKDNSLTELSLNLRFNFLQQNISFDKQIDDYINFILRQKLSLVKLAFEIREENYLSGLIDQLYSMNEDQFYKLIIKDSLDNDNVFPLLKSLKINTNAHFFGKYRYKILMNNFKNLEYLWIFGLNSYEQHWGLGNVYPGIFDEWLRIMYIPEGIVSDISKTDINYNKLKYIKIFKFIFEIKWCIDKSPQVNPRNLIDNWFDNKCNVNDI</sequence>
<proteinExistence type="predicted"/>
<accession>A0ACB5TNZ0</accession>